<evidence type="ECO:0000256" key="1">
    <source>
        <dbReference type="SAM" id="Phobius"/>
    </source>
</evidence>
<comment type="caution">
    <text evidence="2">The sequence shown here is derived from an EMBL/GenBank/DDBJ whole genome shotgun (WGS) entry which is preliminary data.</text>
</comment>
<reference evidence="2 3" key="1">
    <citation type="submission" date="2020-09" db="EMBL/GenBank/DDBJ databases">
        <title>Draft Genome Sequences of Oil-Oxidizing Bacteria Halomonas titanicae, Marinobacter lutaoensis, and Virgibacillus halodenitrificans Isolated from Highly Saline Environments.</title>
        <authorList>
            <person name="Grouzdev D.S."/>
            <person name="Sokolova D.S."/>
            <person name="Semenova E.M."/>
            <person name="Borzenkov I.A."/>
            <person name="Bidzhieva S.K."/>
            <person name="Poltaraus A.B."/>
            <person name="Nazina T.N."/>
        </authorList>
    </citation>
    <scope>NUCLEOTIDE SEQUENCE [LARGE SCALE GENOMIC DNA]</scope>
    <source>
        <strain evidence="2 3">VKM B-3472D</strain>
    </source>
</reference>
<evidence type="ECO:0000313" key="3">
    <source>
        <dbReference type="Proteomes" id="UP000621631"/>
    </source>
</evidence>
<dbReference type="Proteomes" id="UP000621631">
    <property type="component" value="Unassembled WGS sequence"/>
</dbReference>
<accession>A0ABR7VJ25</accession>
<gene>
    <name evidence="2" type="ORF">IC602_04820</name>
</gene>
<sequence length="66" mass="7564">MKKTYNGIIILILIVNVVMGIVLFQQSVKLTKLELILSTIDAKMEDLDDAHEEDIIPRLEKILNEK</sequence>
<protein>
    <submittedName>
        <fullName evidence="2">Uncharacterized protein</fullName>
    </submittedName>
</protein>
<organism evidence="2 3">
    <name type="scientific">Virgibacillus halodenitrificans</name>
    <name type="common">Bacillus halodenitrificans</name>
    <dbReference type="NCBI Taxonomy" id="1482"/>
    <lineage>
        <taxon>Bacteria</taxon>
        <taxon>Bacillati</taxon>
        <taxon>Bacillota</taxon>
        <taxon>Bacilli</taxon>
        <taxon>Bacillales</taxon>
        <taxon>Bacillaceae</taxon>
        <taxon>Virgibacillus</taxon>
    </lineage>
</organism>
<keyword evidence="1" id="KW-0472">Membrane</keyword>
<dbReference type="EMBL" id="JACWEZ010000002">
    <property type="protein sequence ID" value="MBD1221922.1"/>
    <property type="molecule type" value="Genomic_DNA"/>
</dbReference>
<proteinExistence type="predicted"/>
<name>A0ABR7VJ25_VIRHA</name>
<keyword evidence="1" id="KW-1133">Transmembrane helix</keyword>
<dbReference type="RefSeq" id="WP_019375609.1">
    <property type="nucleotide sequence ID" value="NZ_CP090006.1"/>
</dbReference>
<keyword evidence="1" id="KW-0812">Transmembrane</keyword>
<keyword evidence="3" id="KW-1185">Reference proteome</keyword>
<evidence type="ECO:0000313" key="2">
    <source>
        <dbReference type="EMBL" id="MBD1221922.1"/>
    </source>
</evidence>
<feature type="transmembrane region" description="Helical" evidence="1">
    <location>
        <begin position="6"/>
        <end position="24"/>
    </location>
</feature>